<gene>
    <name evidence="3" type="ORF">BJ322DRAFT_1056980</name>
</gene>
<dbReference type="OrthoDB" id="6419443at2759"/>
<feature type="compositionally biased region" description="Polar residues" evidence="1">
    <location>
        <begin position="163"/>
        <end position="175"/>
    </location>
</feature>
<feature type="compositionally biased region" description="Basic and acidic residues" evidence="1">
    <location>
        <begin position="223"/>
        <end position="236"/>
    </location>
</feature>
<feature type="compositionally biased region" description="Basic and acidic residues" evidence="1">
    <location>
        <begin position="196"/>
        <end position="209"/>
    </location>
</feature>
<dbReference type="SMART" id="SM00256">
    <property type="entry name" value="FBOX"/>
    <property type="match status" value="1"/>
</dbReference>
<dbReference type="AlphaFoldDB" id="A0A9P6HH64"/>
<keyword evidence="4" id="KW-1185">Reference proteome</keyword>
<evidence type="ECO:0000313" key="4">
    <source>
        <dbReference type="Proteomes" id="UP000736335"/>
    </source>
</evidence>
<dbReference type="Gene3D" id="1.20.1280.50">
    <property type="match status" value="1"/>
</dbReference>
<feature type="domain" description="F-box" evidence="2">
    <location>
        <begin position="76"/>
        <end position="122"/>
    </location>
</feature>
<feature type="region of interest" description="Disordered" evidence="1">
    <location>
        <begin position="162"/>
        <end position="236"/>
    </location>
</feature>
<protein>
    <recommendedName>
        <fullName evidence="2">F-box domain-containing protein</fullName>
    </recommendedName>
</protein>
<evidence type="ECO:0000256" key="1">
    <source>
        <dbReference type="SAM" id="MobiDB-lite"/>
    </source>
</evidence>
<organism evidence="3 4">
    <name type="scientific">Thelephora terrestris</name>
    <dbReference type="NCBI Taxonomy" id="56493"/>
    <lineage>
        <taxon>Eukaryota</taxon>
        <taxon>Fungi</taxon>
        <taxon>Dikarya</taxon>
        <taxon>Basidiomycota</taxon>
        <taxon>Agaricomycotina</taxon>
        <taxon>Agaricomycetes</taxon>
        <taxon>Thelephorales</taxon>
        <taxon>Thelephoraceae</taxon>
        <taxon>Thelephora</taxon>
    </lineage>
</organism>
<proteinExistence type="predicted"/>
<evidence type="ECO:0000313" key="3">
    <source>
        <dbReference type="EMBL" id="KAF9785929.1"/>
    </source>
</evidence>
<dbReference type="EMBL" id="WIUZ02000006">
    <property type="protein sequence ID" value="KAF9785929.1"/>
    <property type="molecule type" value="Genomic_DNA"/>
</dbReference>
<feature type="region of interest" description="Disordered" evidence="1">
    <location>
        <begin position="23"/>
        <end position="79"/>
    </location>
</feature>
<name>A0A9P6HH64_9AGAM</name>
<accession>A0A9P6HH64</accession>
<dbReference type="InterPro" id="IPR001810">
    <property type="entry name" value="F-box_dom"/>
</dbReference>
<evidence type="ECO:0000259" key="2">
    <source>
        <dbReference type="PROSITE" id="PS50181"/>
    </source>
</evidence>
<reference evidence="3" key="1">
    <citation type="journal article" date="2020" name="Nat. Commun.">
        <title>Large-scale genome sequencing of mycorrhizal fungi provides insights into the early evolution of symbiotic traits.</title>
        <authorList>
            <person name="Miyauchi S."/>
            <person name="Kiss E."/>
            <person name="Kuo A."/>
            <person name="Drula E."/>
            <person name="Kohler A."/>
            <person name="Sanchez-Garcia M."/>
            <person name="Morin E."/>
            <person name="Andreopoulos B."/>
            <person name="Barry K.W."/>
            <person name="Bonito G."/>
            <person name="Buee M."/>
            <person name="Carver A."/>
            <person name="Chen C."/>
            <person name="Cichocki N."/>
            <person name="Clum A."/>
            <person name="Culley D."/>
            <person name="Crous P.W."/>
            <person name="Fauchery L."/>
            <person name="Girlanda M."/>
            <person name="Hayes R.D."/>
            <person name="Keri Z."/>
            <person name="LaButti K."/>
            <person name="Lipzen A."/>
            <person name="Lombard V."/>
            <person name="Magnuson J."/>
            <person name="Maillard F."/>
            <person name="Murat C."/>
            <person name="Nolan M."/>
            <person name="Ohm R.A."/>
            <person name="Pangilinan J."/>
            <person name="Pereira M.F."/>
            <person name="Perotto S."/>
            <person name="Peter M."/>
            <person name="Pfister S."/>
            <person name="Riley R."/>
            <person name="Sitrit Y."/>
            <person name="Stielow J.B."/>
            <person name="Szollosi G."/>
            <person name="Zifcakova L."/>
            <person name="Stursova M."/>
            <person name="Spatafora J.W."/>
            <person name="Tedersoo L."/>
            <person name="Vaario L.M."/>
            <person name="Yamada A."/>
            <person name="Yan M."/>
            <person name="Wang P."/>
            <person name="Xu J."/>
            <person name="Bruns T."/>
            <person name="Baldrian P."/>
            <person name="Vilgalys R."/>
            <person name="Dunand C."/>
            <person name="Henrissat B."/>
            <person name="Grigoriev I.V."/>
            <person name="Hibbett D."/>
            <person name="Nagy L.G."/>
            <person name="Martin F.M."/>
        </authorList>
    </citation>
    <scope>NUCLEOTIDE SEQUENCE</scope>
    <source>
        <strain evidence="3">UH-Tt-Lm1</strain>
    </source>
</reference>
<dbReference type="Proteomes" id="UP000736335">
    <property type="component" value="Unassembled WGS sequence"/>
</dbReference>
<reference evidence="3" key="2">
    <citation type="submission" date="2020-11" db="EMBL/GenBank/DDBJ databases">
        <authorList>
            <consortium name="DOE Joint Genome Institute"/>
            <person name="Kuo A."/>
            <person name="Miyauchi S."/>
            <person name="Kiss E."/>
            <person name="Drula E."/>
            <person name="Kohler A."/>
            <person name="Sanchez-Garcia M."/>
            <person name="Andreopoulos B."/>
            <person name="Barry K.W."/>
            <person name="Bonito G."/>
            <person name="Buee M."/>
            <person name="Carver A."/>
            <person name="Chen C."/>
            <person name="Cichocki N."/>
            <person name="Clum A."/>
            <person name="Culley D."/>
            <person name="Crous P.W."/>
            <person name="Fauchery L."/>
            <person name="Girlanda M."/>
            <person name="Hayes R."/>
            <person name="Keri Z."/>
            <person name="Labutti K."/>
            <person name="Lipzen A."/>
            <person name="Lombard V."/>
            <person name="Magnuson J."/>
            <person name="Maillard F."/>
            <person name="Morin E."/>
            <person name="Murat C."/>
            <person name="Nolan M."/>
            <person name="Ohm R."/>
            <person name="Pangilinan J."/>
            <person name="Pereira M."/>
            <person name="Perotto S."/>
            <person name="Peter M."/>
            <person name="Riley R."/>
            <person name="Sitrit Y."/>
            <person name="Stielow B."/>
            <person name="Szollosi G."/>
            <person name="Zifcakova L."/>
            <person name="Stursova M."/>
            <person name="Spatafora J.W."/>
            <person name="Tedersoo L."/>
            <person name="Vaario L.-M."/>
            <person name="Yamada A."/>
            <person name="Yan M."/>
            <person name="Wang P."/>
            <person name="Xu J."/>
            <person name="Bruns T."/>
            <person name="Baldrian P."/>
            <person name="Vilgalys R."/>
            <person name="Henrissat B."/>
            <person name="Grigoriev I.V."/>
            <person name="Hibbett D."/>
            <person name="Nagy L.G."/>
            <person name="Martin F.M."/>
        </authorList>
    </citation>
    <scope>NUCLEOTIDE SEQUENCE</scope>
    <source>
        <strain evidence="3">UH-Tt-Lm1</strain>
    </source>
</reference>
<feature type="compositionally biased region" description="Polar residues" evidence="1">
    <location>
        <begin position="62"/>
        <end position="73"/>
    </location>
</feature>
<sequence length="236" mass="26699">MSLLQDVLRHQTMDSIERRFDITHTDSDNSDDELVNVMSIPGSPSPSRPATRPGSPSPGFVSKSNVSRSSTGRAGNDPLRAFPTHLSQRIFGFLDIADLAKCAQVCKKWSSSQSINYVWFRRYRKENFHDESLPPGKWSRRESKQNWRILYIQSIPARESVGSGYTTSNTRSGYQSPREMKEEQWRSEAVTVSRPSKGDMREMYKELGGRKSKNKAKVGGTGRVRDRGGLGGHEEW</sequence>
<dbReference type="Pfam" id="PF12937">
    <property type="entry name" value="F-box-like"/>
    <property type="match status" value="1"/>
</dbReference>
<dbReference type="PROSITE" id="PS50181">
    <property type="entry name" value="FBOX"/>
    <property type="match status" value="1"/>
</dbReference>
<dbReference type="SUPFAM" id="SSF81383">
    <property type="entry name" value="F-box domain"/>
    <property type="match status" value="1"/>
</dbReference>
<dbReference type="InterPro" id="IPR036047">
    <property type="entry name" value="F-box-like_dom_sf"/>
</dbReference>
<comment type="caution">
    <text evidence="3">The sequence shown here is derived from an EMBL/GenBank/DDBJ whole genome shotgun (WGS) entry which is preliminary data.</text>
</comment>